<organism evidence="4 5">
    <name type="scientific">Desulfoluna limicola</name>
    <dbReference type="NCBI Taxonomy" id="2810562"/>
    <lineage>
        <taxon>Bacteria</taxon>
        <taxon>Pseudomonadati</taxon>
        <taxon>Thermodesulfobacteriota</taxon>
        <taxon>Desulfobacteria</taxon>
        <taxon>Desulfobacterales</taxon>
        <taxon>Desulfolunaceae</taxon>
        <taxon>Desulfoluna</taxon>
    </lineage>
</organism>
<dbReference type="InterPro" id="IPR029039">
    <property type="entry name" value="Flavoprotein-like_sf"/>
</dbReference>
<accession>A0ABM7PFH8</accession>
<gene>
    <name evidence="4" type="ORF">DSLASN_19720</name>
</gene>
<dbReference type="PANTHER" id="PTHR43278:SF4">
    <property type="entry name" value="NAD(P)H-DEPENDENT FMN-CONTAINING OXIDOREDUCTASE YWQN-RELATED"/>
    <property type="match status" value="1"/>
</dbReference>
<keyword evidence="2" id="KW-0288">FMN</keyword>
<evidence type="ECO:0000259" key="3">
    <source>
        <dbReference type="Pfam" id="PF03358"/>
    </source>
</evidence>
<sequence length="204" mass="21986">MYALAINGSPRKGGNTETLLTHAMEPLSKAGWATELVQVGGKSIRGCTACGKCFENKDGLCILKKDIFNETMEKMVKADALILGSPTYFTDVSAELKALIDRSGMVALANDRAFAGKIGAAVVAVRRGGATHVFDTINHMFMMSQMIVPGSTYWNFGVGLNKGEVLEDPEGLANMRNLGETIAWLGNAMAPHKESFPQTFEFFG</sequence>
<dbReference type="InterPro" id="IPR051796">
    <property type="entry name" value="ISF_SsuE-like"/>
</dbReference>
<evidence type="ECO:0000256" key="1">
    <source>
        <dbReference type="ARBA" id="ARBA00022630"/>
    </source>
</evidence>
<evidence type="ECO:0000313" key="4">
    <source>
        <dbReference type="EMBL" id="BCS96340.1"/>
    </source>
</evidence>
<dbReference type="Gene3D" id="3.40.50.360">
    <property type="match status" value="1"/>
</dbReference>
<dbReference type="EMBL" id="AP024488">
    <property type="protein sequence ID" value="BCS96340.1"/>
    <property type="molecule type" value="Genomic_DNA"/>
</dbReference>
<keyword evidence="5" id="KW-1185">Reference proteome</keyword>
<dbReference type="InterPro" id="IPR005025">
    <property type="entry name" value="FMN_Rdtase-like_dom"/>
</dbReference>
<evidence type="ECO:0000256" key="2">
    <source>
        <dbReference type="ARBA" id="ARBA00022643"/>
    </source>
</evidence>
<evidence type="ECO:0000313" key="5">
    <source>
        <dbReference type="Proteomes" id="UP001320148"/>
    </source>
</evidence>
<keyword evidence="1" id="KW-0285">Flavoprotein</keyword>
<dbReference type="Proteomes" id="UP001320148">
    <property type="component" value="Chromosome"/>
</dbReference>
<proteinExistence type="predicted"/>
<protein>
    <submittedName>
        <fullName evidence="4">FMN reductase</fullName>
    </submittedName>
</protein>
<dbReference type="RefSeq" id="WP_236892662.1">
    <property type="nucleotide sequence ID" value="NZ_AP024488.1"/>
</dbReference>
<name>A0ABM7PFH8_9BACT</name>
<feature type="domain" description="NADPH-dependent FMN reductase-like" evidence="3">
    <location>
        <begin position="1"/>
        <end position="157"/>
    </location>
</feature>
<reference evidence="4 5" key="1">
    <citation type="submission" date="2021-02" db="EMBL/GenBank/DDBJ databases">
        <title>Complete genome of Desulfoluna sp. strain ASN36.</title>
        <authorList>
            <person name="Takahashi A."/>
            <person name="Kojima H."/>
            <person name="Fukui M."/>
        </authorList>
    </citation>
    <scope>NUCLEOTIDE SEQUENCE [LARGE SCALE GENOMIC DNA]</scope>
    <source>
        <strain evidence="4 5">ASN36</strain>
    </source>
</reference>
<dbReference type="PANTHER" id="PTHR43278">
    <property type="entry name" value="NAD(P)H-DEPENDENT FMN-CONTAINING OXIDOREDUCTASE YWQN-RELATED"/>
    <property type="match status" value="1"/>
</dbReference>
<dbReference type="SUPFAM" id="SSF52218">
    <property type="entry name" value="Flavoproteins"/>
    <property type="match status" value="1"/>
</dbReference>
<dbReference type="Pfam" id="PF03358">
    <property type="entry name" value="FMN_red"/>
    <property type="match status" value="1"/>
</dbReference>